<accession>X6LWG7</accession>
<dbReference type="GO" id="GO:0005509">
    <property type="term" value="F:calcium ion binding"/>
    <property type="evidence" value="ECO:0007669"/>
    <property type="project" value="InterPro"/>
</dbReference>
<evidence type="ECO:0000256" key="1">
    <source>
        <dbReference type="ARBA" id="ARBA00022837"/>
    </source>
</evidence>
<keyword evidence="5" id="KW-1185">Reference proteome</keyword>
<evidence type="ECO:0000313" key="5">
    <source>
        <dbReference type="Proteomes" id="UP000023152"/>
    </source>
</evidence>
<proteinExistence type="predicted"/>
<dbReference type="AlphaFoldDB" id="X6LWG7"/>
<keyword evidence="1" id="KW-0106">Calcium</keyword>
<dbReference type="InterPro" id="IPR018247">
    <property type="entry name" value="EF_Hand_1_Ca_BS"/>
</dbReference>
<dbReference type="InterPro" id="IPR011992">
    <property type="entry name" value="EF-hand-dom_pair"/>
</dbReference>
<dbReference type="PROSITE" id="PS00018">
    <property type="entry name" value="EF_HAND_1"/>
    <property type="match status" value="1"/>
</dbReference>
<evidence type="ECO:0000259" key="3">
    <source>
        <dbReference type="PROSITE" id="PS50222"/>
    </source>
</evidence>
<name>X6LWG7_RETFI</name>
<comment type="caution">
    <text evidence="4">The sequence shown here is derived from an EMBL/GenBank/DDBJ whole genome shotgun (WGS) entry which is preliminary data.</text>
</comment>
<reference evidence="4 5" key="1">
    <citation type="journal article" date="2013" name="Curr. Biol.">
        <title>The Genome of the Foraminiferan Reticulomyxa filosa.</title>
        <authorList>
            <person name="Glockner G."/>
            <person name="Hulsmann N."/>
            <person name="Schleicher M."/>
            <person name="Noegel A.A."/>
            <person name="Eichinger L."/>
            <person name="Gallinger C."/>
            <person name="Pawlowski J."/>
            <person name="Sierra R."/>
            <person name="Euteneuer U."/>
            <person name="Pillet L."/>
            <person name="Moustafa A."/>
            <person name="Platzer M."/>
            <person name="Groth M."/>
            <person name="Szafranski K."/>
            <person name="Schliwa M."/>
        </authorList>
    </citation>
    <scope>NUCLEOTIDE SEQUENCE [LARGE SCALE GENOMIC DNA]</scope>
</reference>
<dbReference type="InterPro" id="IPR002048">
    <property type="entry name" value="EF_hand_dom"/>
</dbReference>
<feature type="domain" description="EF-hand" evidence="3">
    <location>
        <begin position="58"/>
        <end position="93"/>
    </location>
</feature>
<dbReference type="Pfam" id="PF13499">
    <property type="entry name" value="EF-hand_7"/>
    <property type="match status" value="1"/>
</dbReference>
<evidence type="ECO:0000256" key="2">
    <source>
        <dbReference type="SAM" id="Coils"/>
    </source>
</evidence>
<dbReference type="Proteomes" id="UP000023152">
    <property type="component" value="Unassembled WGS sequence"/>
</dbReference>
<dbReference type="Gene3D" id="1.10.238.10">
    <property type="entry name" value="EF-hand"/>
    <property type="match status" value="1"/>
</dbReference>
<dbReference type="SMART" id="SM00054">
    <property type="entry name" value="EFh"/>
    <property type="match status" value="2"/>
</dbReference>
<feature type="domain" description="EF-hand" evidence="3">
    <location>
        <begin position="22"/>
        <end position="57"/>
    </location>
</feature>
<dbReference type="EMBL" id="ASPP01028576">
    <property type="protein sequence ID" value="ETO05070.1"/>
    <property type="molecule type" value="Genomic_DNA"/>
</dbReference>
<evidence type="ECO:0000313" key="4">
    <source>
        <dbReference type="EMBL" id="ETO05070.1"/>
    </source>
</evidence>
<gene>
    <name evidence="4" type="ORF">RFI_32326</name>
</gene>
<keyword evidence="2" id="KW-0175">Coiled coil</keyword>
<organism evidence="4 5">
    <name type="scientific">Reticulomyxa filosa</name>
    <dbReference type="NCBI Taxonomy" id="46433"/>
    <lineage>
        <taxon>Eukaryota</taxon>
        <taxon>Sar</taxon>
        <taxon>Rhizaria</taxon>
        <taxon>Retaria</taxon>
        <taxon>Foraminifera</taxon>
        <taxon>Monothalamids</taxon>
        <taxon>Reticulomyxidae</taxon>
        <taxon>Reticulomyxa</taxon>
    </lineage>
</organism>
<dbReference type="PROSITE" id="PS50222">
    <property type="entry name" value="EF_HAND_2"/>
    <property type="match status" value="2"/>
</dbReference>
<dbReference type="SUPFAM" id="SSF47473">
    <property type="entry name" value="EF-hand"/>
    <property type="match status" value="1"/>
</dbReference>
<protein>
    <recommendedName>
        <fullName evidence="3">EF-hand domain-containing protein</fullName>
    </recommendedName>
</protein>
<sequence length="260" mass="30533">MAEQESNTTIPQSIADINDTEHLLEKLRIMFEEADANHDKVLDLKEFEKLMKEWMPESTPQQLQKLFDAFDVDKSGAIKYTELLESDFFTQFLLAQSAEHHNNEGVAGEEVEHSQDGGDAAWQEEQEYNELKSQEMMTRKVVSIFIYACSFNEKRECVLSDMKSNFNNYFLKNQEIQQLKQWIEDFGKPAERQCDEYRRENAKLLDEKRKLEMELEQSKQEMESLSAENNELTKWVEKLQTSDKEKTDNLTRLTSDAVFL</sequence>
<feature type="coiled-coil region" evidence="2">
    <location>
        <begin position="194"/>
        <end position="235"/>
    </location>
</feature>
<dbReference type="CDD" id="cd00051">
    <property type="entry name" value="EFh"/>
    <property type="match status" value="1"/>
</dbReference>